<dbReference type="AlphaFoldDB" id="A0A1M2V599"/>
<feature type="compositionally biased region" description="Polar residues" evidence="1">
    <location>
        <begin position="55"/>
        <end position="66"/>
    </location>
</feature>
<sequence>MATSENLGTRSIVIGGRSLPPGTYPWRTESRTIWESEGGREQKPTGTKGALAGRSLQSDRTASGNA</sequence>
<evidence type="ECO:0000313" key="3">
    <source>
        <dbReference type="Proteomes" id="UP000184267"/>
    </source>
</evidence>
<comment type="caution">
    <text evidence="2">The sequence shown here is derived from an EMBL/GenBank/DDBJ whole genome shotgun (WGS) entry which is preliminary data.</text>
</comment>
<proteinExistence type="predicted"/>
<dbReference type="Proteomes" id="UP000184267">
    <property type="component" value="Unassembled WGS sequence"/>
</dbReference>
<evidence type="ECO:0000256" key="1">
    <source>
        <dbReference type="SAM" id="MobiDB-lite"/>
    </source>
</evidence>
<gene>
    <name evidence="2" type="ORF">TRAPUB_6788</name>
</gene>
<organism evidence="2 3">
    <name type="scientific">Trametes pubescens</name>
    <name type="common">White-rot fungus</name>
    <dbReference type="NCBI Taxonomy" id="154538"/>
    <lineage>
        <taxon>Eukaryota</taxon>
        <taxon>Fungi</taxon>
        <taxon>Dikarya</taxon>
        <taxon>Basidiomycota</taxon>
        <taxon>Agaricomycotina</taxon>
        <taxon>Agaricomycetes</taxon>
        <taxon>Polyporales</taxon>
        <taxon>Polyporaceae</taxon>
        <taxon>Trametes</taxon>
    </lineage>
</organism>
<keyword evidence="3" id="KW-1185">Reference proteome</keyword>
<dbReference type="EMBL" id="MNAD01001653">
    <property type="protein sequence ID" value="OJT02666.1"/>
    <property type="molecule type" value="Genomic_DNA"/>
</dbReference>
<accession>A0A1M2V599</accession>
<name>A0A1M2V599_TRAPU</name>
<feature type="region of interest" description="Disordered" evidence="1">
    <location>
        <begin position="1"/>
        <end position="66"/>
    </location>
</feature>
<protein>
    <submittedName>
        <fullName evidence="2">Uncharacterized protein</fullName>
    </submittedName>
</protein>
<reference evidence="2 3" key="1">
    <citation type="submission" date="2016-10" db="EMBL/GenBank/DDBJ databases">
        <title>Genome sequence of the basidiomycete white-rot fungus Trametes pubescens.</title>
        <authorList>
            <person name="Makela M.R."/>
            <person name="Granchi Z."/>
            <person name="Peng M."/>
            <person name="De Vries R.P."/>
            <person name="Grigoriev I."/>
            <person name="Riley R."/>
            <person name="Hilden K."/>
        </authorList>
    </citation>
    <scope>NUCLEOTIDE SEQUENCE [LARGE SCALE GENOMIC DNA]</scope>
    <source>
        <strain evidence="2 3">FBCC735</strain>
    </source>
</reference>
<evidence type="ECO:0000313" key="2">
    <source>
        <dbReference type="EMBL" id="OJT02666.1"/>
    </source>
</evidence>
<feature type="compositionally biased region" description="Basic and acidic residues" evidence="1">
    <location>
        <begin position="28"/>
        <end position="43"/>
    </location>
</feature>